<organism evidence="2 3">
    <name type="scientific">Bugula neritina</name>
    <name type="common">Brown bryozoan</name>
    <name type="synonym">Sertularia neritina</name>
    <dbReference type="NCBI Taxonomy" id="10212"/>
    <lineage>
        <taxon>Eukaryota</taxon>
        <taxon>Metazoa</taxon>
        <taxon>Spiralia</taxon>
        <taxon>Lophotrochozoa</taxon>
        <taxon>Bryozoa</taxon>
        <taxon>Gymnolaemata</taxon>
        <taxon>Cheilostomatida</taxon>
        <taxon>Flustrina</taxon>
        <taxon>Buguloidea</taxon>
        <taxon>Bugulidae</taxon>
        <taxon>Bugula</taxon>
    </lineage>
</organism>
<proteinExistence type="predicted"/>
<evidence type="ECO:0008006" key="4">
    <source>
        <dbReference type="Google" id="ProtNLM"/>
    </source>
</evidence>
<dbReference type="CDD" id="cd00742">
    <property type="entry name" value="FABP"/>
    <property type="match status" value="1"/>
</dbReference>
<keyword evidence="3" id="KW-1185">Reference proteome</keyword>
<dbReference type="EMBL" id="VXIV02002457">
    <property type="protein sequence ID" value="KAF6025471.1"/>
    <property type="molecule type" value="Genomic_DNA"/>
</dbReference>
<evidence type="ECO:0000313" key="3">
    <source>
        <dbReference type="Proteomes" id="UP000593567"/>
    </source>
</evidence>
<keyword evidence="1" id="KW-0472">Membrane</keyword>
<comment type="caution">
    <text evidence="2">The sequence shown here is derived from an EMBL/GenBank/DDBJ whole genome shotgun (WGS) entry which is preliminary data.</text>
</comment>
<reference evidence="2" key="1">
    <citation type="submission" date="2020-06" db="EMBL/GenBank/DDBJ databases">
        <title>Draft genome of Bugula neritina, a colonial animal packing powerful symbionts and potential medicines.</title>
        <authorList>
            <person name="Rayko M."/>
        </authorList>
    </citation>
    <scope>NUCLEOTIDE SEQUENCE [LARGE SCALE GENOMIC DNA]</scope>
    <source>
        <strain evidence="2">Kwan_BN1</strain>
    </source>
</reference>
<feature type="transmembrane region" description="Helical" evidence="1">
    <location>
        <begin position="12"/>
        <end position="35"/>
    </location>
</feature>
<dbReference type="AlphaFoldDB" id="A0A7J7JIK8"/>
<protein>
    <recommendedName>
        <fullName evidence="4">FABP5</fullName>
    </recommendedName>
</protein>
<dbReference type="OrthoDB" id="354351at2759"/>
<sequence>MILKLNSHHINLYYYPKIIYNIYYSLFYSKIILYFDNCCSTKYNSQFLLCFCTIGVKQCICNCCLGVTMATKEMIKPFEGEWQCDNSRTENFEEFLAEMGEIAGFTTKITSLPLDGTEVLEDHQGGGKSNTKFCAQDGKLIMTAIPVNPGMKKTVVTRELIGGELIQLIDVGDGKVVCKRVFKRKQ</sequence>
<dbReference type="InterPro" id="IPR012674">
    <property type="entry name" value="Calycin"/>
</dbReference>
<keyword evidence="1" id="KW-1133">Transmembrane helix</keyword>
<name>A0A7J7JIK8_BUGNE</name>
<dbReference type="Gene3D" id="2.40.128.20">
    <property type="match status" value="1"/>
</dbReference>
<dbReference type="GO" id="GO:0008289">
    <property type="term" value="F:lipid binding"/>
    <property type="evidence" value="ECO:0007669"/>
    <property type="project" value="UniProtKB-KW"/>
</dbReference>
<gene>
    <name evidence="2" type="ORF">EB796_016224</name>
</gene>
<keyword evidence="1" id="KW-0812">Transmembrane</keyword>
<evidence type="ECO:0000313" key="2">
    <source>
        <dbReference type="EMBL" id="KAF6025471.1"/>
    </source>
</evidence>
<evidence type="ECO:0000256" key="1">
    <source>
        <dbReference type="SAM" id="Phobius"/>
    </source>
</evidence>
<accession>A0A7J7JIK8</accession>
<dbReference type="SUPFAM" id="SSF50814">
    <property type="entry name" value="Lipocalins"/>
    <property type="match status" value="1"/>
</dbReference>
<dbReference type="Proteomes" id="UP000593567">
    <property type="component" value="Unassembled WGS sequence"/>
</dbReference>